<dbReference type="AlphaFoldDB" id="A0A9N9AXG6"/>
<dbReference type="OrthoDB" id="2013972at2759"/>
<keyword evidence="3" id="KW-1185">Reference proteome</keyword>
<accession>A0A9N9AXG6</accession>
<evidence type="ECO:0000313" key="2">
    <source>
        <dbReference type="EMBL" id="CAG8545800.1"/>
    </source>
</evidence>
<protein>
    <submittedName>
        <fullName evidence="2">3044_t:CDS:1</fullName>
    </submittedName>
</protein>
<evidence type="ECO:0000259" key="1">
    <source>
        <dbReference type="Pfam" id="PF13649"/>
    </source>
</evidence>
<gene>
    <name evidence="2" type="ORF">FCALED_LOCUS5868</name>
</gene>
<dbReference type="Pfam" id="PF13649">
    <property type="entry name" value="Methyltransf_25"/>
    <property type="match status" value="1"/>
</dbReference>
<dbReference type="Gene3D" id="3.40.50.150">
    <property type="entry name" value="Vaccinia Virus protein VP39"/>
    <property type="match status" value="1"/>
</dbReference>
<name>A0A9N9AXG6_9GLOM</name>
<dbReference type="EMBL" id="CAJVPQ010001322">
    <property type="protein sequence ID" value="CAG8545800.1"/>
    <property type="molecule type" value="Genomic_DNA"/>
</dbReference>
<organism evidence="2 3">
    <name type="scientific">Funneliformis caledonium</name>
    <dbReference type="NCBI Taxonomy" id="1117310"/>
    <lineage>
        <taxon>Eukaryota</taxon>
        <taxon>Fungi</taxon>
        <taxon>Fungi incertae sedis</taxon>
        <taxon>Mucoromycota</taxon>
        <taxon>Glomeromycotina</taxon>
        <taxon>Glomeromycetes</taxon>
        <taxon>Glomerales</taxon>
        <taxon>Glomeraceae</taxon>
        <taxon>Funneliformis</taxon>
    </lineage>
</organism>
<dbReference type="SUPFAM" id="SSF53335">
    <property type="entry name" value="S-adenosyl-L-methionine-dependent methyltransferases"/>
    <property type="match status" value="1"/>
</dbReference>
<sequence length="198" mass="22665">MLSYFNVAHKRRHYILRYAWQDHFSAPVNQHLISDANVLEIGCSVGSWILDMASEYPNSQYTGVDIISNFLSDIKPPNANFQIGIALHLPFENETFDFIHFGPDLSCLNLNVGNESFRILIFEITKRSRHPFPHSPQEELLVDDSFGGRLMKTSKNVMRTTLGRSYEIAAGVLVMDSTPPYYDYKNKAKDFARTLKDI</sequence>
<evidence type="ECO:0000313" key="3">
    <source>
        <dbReference type="Proteomes" id="UP000789570"/>
    </source>
</evidence>
<dbReference type="InterPro" id="IPR041698">
    <property type="entry name" value="Methyltransf_25"/>
</dbReference>
<dbReference type="Proteomes" id="UP000789570">
    <property type="component" value="Unassembled WGS sequence"/>
</dbReference>
<dbReference type="InterPro" id="IPR029063">
    <property type="entry name" value="SAM-dependent_MTases_sf"/>
</dbReference>
<dbReference type="CDD" id="cd02440">
    <property type="entry name" value="AdoMet_MTases"/>
    <property type="match status" value="1"/>
</dbReference>
<feature type="domain" description="Methyltransferase" evidence="1">
    <location>
        <begin position="38"/>
        <end position="101"/>
    </location>
</feature>
<reference evidence="2" key="1">
    <citation type="submission" date="2021-06" db="EMBL/GenBank/DDBJ databases">
        <authorList>
            <person name="Kallberg Y."/>
            <person name="Tangrot J."/>
            <person name="Rosling A."/>
        </authorList>
    </citation>
    <scope>NUCLEOTIDE SEQUENCE</scope>
    <source>
        <strain evidence="2">UK204</strain>
    </source>
</reference>
<proteinExistence type="predicted"/>
<comment type="caution">
    <text evidence="2">The sequence shown here is derived from an EMBL/GenBank/DDBJ whole genome shotgun (WGS) entry which is preliminary data.</text>
</comment>